<organism evidence="11 12">
    <name type="scientific">Bosea lathyri</name>
    <dbReference type="NCBI Taxonomy" id="1036778"/>
    <lineage>
        <taxon>Bacteria</taxon>
        <taxon>Pseudomonadati</taxon>
        <taxon>Pseudomonadota</taxon>
        <taxon>Alphaproteobacteria</taxon>
        <taxon>Hyphomicrobiales</taxon>
        <taxon>Boseaceae</taxon>
        <taxon>Bosea</taxon>
    </lineage>
</organism>
<dbReference type="InterPro" id="IPR035906">
    <property type="entry name" value="MetI-like_sf"/>
</dbReference>
<dbReference type="OrthoDB" id="4404959at2"/>
<evidence type="ECO:0000256" key="2">
    <source>
        <dbReference type="ARBA" id="ARBA00010072"/>
    </source>
</evidence>
<proteinExistence type="inferred from homology"/>
<evidence type="ECO:0000256" key="1">
    <source>
        <dbReference type="ARBA" id="ARBA00004429"/>
    </source>
</evidence>
<dbReference type="CDD" id="cd06261">
    <property type="entry name" value="TM_PBP2"/>
    <property type="match status" value="1"/>
</dbReference>
<evidence type="ECO:0000256" key="8">
    <source>
        <dbReference type="ARBA" id="ARBA00023136"/>
    </source>
</evidence>
<keyword evidence="7 9" id="KW-1133">Transmembrane helix</keyword>
<accession>A0A1H6DAK4</accession>
<dbReference type="PANTHER" id="PTHR30614:SF10">
    <property type="entry name" value="ARGININE ABC TRANSPORTER PERMEASE PROTEIN ARTM"/>
    <property type="match status" value="1"/>
</dbReference>
<dbReference type="GO" id="GO:0022857">
    <property type="term" value="F:transmembrane transporter activity"/>
    <property type="evidence" value="ECO:0007669"/>
    <property type="project" value="InterPro"/>
</dbReference>
<dbReference type="Gene3D" id="1.10.3720.10">
    <property type="entry name" value="MetI-like"/>
    <property type="match status" value="1"/>
</dbReference>
<evidence type="ECO:0000256" key="3">
    <source>
        <dbReference type="ARBA" id="ARBA00022448"/>
    </source>
</evidence>
<keyword evidence="3 9" id="KW-0813">Transport</keyword>
<sequence length="241" mass="25994">MDMPFMAEAFVSLLRGLPLTLNLAAVSMVAASILAIGLAWLRMSDVAPARATAIGYVSFFRGTPLLVQIFLIYYGLGQFRPTLQAWGLWPFLREPYWCALLALTLNAAAYASEVVRGGLLSVPAAQVEAARAVGMSGLLLYRRIIIPIALRQALPAYGSEIIIMIKSTSLASVITMMEVTGLAAKLIAESFRVIEVFVMAGAIYLAINFMVAQTIAAVERWLSPHLRAAPGSILPSEIAHV</sequence>
<dbReference type="RefSeq" id="WP_103875591.1">
    <property type="nucleotide sequence ID" value="NZ_FNUY01000019.1"/>
</dbReference>
<keyword evidence="12" id="KW-1185">Reference proteome</keyword>
<comment type="subcellular location">
    <subcellularLocation>
        <location evidence="1">Cell inner membrane</location>
        <topology evidence="1">Multi-pass membrane protein</topology>
    </subcellularLocation>
    <subcellularLocation>
        <location evidence="9">Cell membrane</location>
        <topology evidence="9">Multi-pass membrane protein</topology>
    </subcellularLocation>
</comment>
<dbReference type="NCBIfam" id="TIGR01726">
    <property type="entry name" value="HEQRo_perm_3TM"/>
    <property type="match status" value="1"/>
</dbReference>
<dbReference type="GO" id="GO:0006865">
    <property type="term" value="P:amino acid transport"/>
    <property type="evidence" value="ECO:0007669"/>
    <property type="project" value="TreeGrafter"/>
</dbReference>
<feature type="transmembrane region" description="Helical" evidence="9">
    <location>
        <begin position="53"/>
        <end position="74"/>
    </location>
</feature>
<evidence type="ECO:0000256" key="7">
    <source>
        <dbReference type="ARBA" id="ARBA00022989"/>
    </source>
</evidence>
<keyword evidence="8 9" id="KW-0472">Membrane</keyword>
<dbReference type="GO" id="GO:0043190">
    <property type="term" value="C:ATP-binding cassette (ABC) transporter complex"/>
    <property type="evidence" value="ECO:0007669"/>
    <property type="project" value="InterPro"/>
</dbReference>
<dbReference type="EMBL" id="FNUY01000019">
    <property type="protein sequence ID" value="SEG81873.1"/>
    <property type="molecule type" value="Genomic_DNA"/>
</dbReference>
<protein>
    <submittedName>
        <fullName evidence="11">Amino acid ABC transporter membrane protein 2, PAAT family</fullName>
    </submittedName>
</protein>
<evidence type="ECO:0000313" key="12">
    <source>
        <dbReference type="Proteomes" id="UP000236743"/>
    </source>
</evidence>
<evidence type="ECO:0000256" key="4">
    <source>
        <dbReference type="ARBA" id="ARBA00022475"/>
    </source>
</evidence>
<feature type="transmembrane region" description="Helical" evidence="9">
    <location>
        <begin position="196"/>
        <end position="218"/>
    </location>
</feature>
<name>A0A1H6DAK4_9HYPH</name>
<feature type="transmembrane region" description="Helical" evidence="9">
    <location>
        <begin position="162"/>
        <end position="184"/>
    </location>
</feature>
<dbReference type="InterPro" id="IPR043429">
    <property type="entry name" value="ArtM/GltK/GlnP/TcyL/YhdX-like"/>
</dbReference>
<feature type="transmembrane region" description="Helical" evidence="9">
    <location>
        <begin position="20"/>
        <end position="41"/>
    </location>
</feature>
<dbReference type="PANTHER" id="PTHR30614">
    <property type="entry name" value="MEMBRANE COMPONENT OF AMINO ACID ABC TRANSPORTER"/>
    <property type="match status" value="1"/>
</dbReference>
<evidence type="ECO:0000256" key="6">
    <source>
        <dbReference type="ARBA" id="ARBA00022692"/>
    </source>
</evidence>
<keyword evidence="6 9" id="KW-0812">Transmembrane</keyword>
<feature type="domain" description="ABC transmembrane type-1" evidence="10">
    <location>
        <begin position="17"/>
        <end position="216"/>
    </location>
</feature>
<dbReference type="Pfam" id="PF00528">
    <property type="entry name" value="BPD_transp_1"/>
    <property type="match status" value="1"/>
</dbReference>
<comment type="similarity">
    <text evidence="2">Belongs to the binding-protein-dependent transport system permease family. HisMQ subfamily.</text>
</comment>
<evidence type="ECO:0000259" key="10">
    <source>
        <dbReference type="PROSITE" id="PS50928"/>
    </source>
</evidence>
<dbReference type="InterPro" id="IPR010065">
    <property type="entry name" value="AA_ABC_transptr_permease_3TM"/>
</dbReference>
<gene>
    <name evidence="11" type="ORF">SAMN04488115_11930</name>
</gene>
<dbReference type="InterPro" id="IPR000515">
    <property type="entry name" value="MetI-like"/>
</dbReference>
<evidence type="ECO:0000256" key="5">
    <source>
        <dbReference type="ARBA" id="ARBA00022519"/>
    </source>
</evidence>
<dbReference type="PROSITE" id="PS50928">
    <property type="entry name" value="ABC_TM1"/>
    <property type="match status" value="1"/>
</dbReference>
<reference evidence="11 12" key="1">
    <citation type="submission" date="2016-10" db="EMBL/GenBank/DDBJ databases">
        <authorList>
            <person name="de Groot N.N."/>
        </authorList>
    </citation>
    <scope>NUCLEOTIDE SEQUENCE [LARGE SCALE GENOMIC DNA]</scope>
    <source>
        <strain evidence="11 12">DSM 26656</strain>
    </source>
</reference>
<dbReference type="SUPFAM" id="SSF161098">
    <property type="entry name" value="MetI-like"/>
    <property type="match status" value="1"/>
</dbReference>
<evidence type="ECO:0000313" key="11">
    <source>
        <dbReference type="EMBL" id="SEG81873.1"/>
    </source>
</evidence>
<evidence type="ECO:0000256" key="9">
    <source>
        <dbReference type="RuleBase" id="RU363032"/>
    </source>
</evidence>
<dbReference type="Proteomes" id="UP000236743">
    <property type="component" value="Unassembled WGS sequence"/>
</dbReference>
<keyword evidence="4" id="KW-1003">Cell membrane</keyword>
<dbReference type="AlphaFoldDB" id="A0A1H6DAK4"/>
<keyword evidence="5" id="KW-0997">Cell inner membrane</keyword>